<evidence type="ECO:0000256" key="8">
    <source>
        <dbReference type="SAM" id="SignalP"/>
    </source>
</evidence>
<evidence type="ECO:0000256" key="6">
    <source>
        <dbReference type="RuleBase" id="RU000675"/>
    </source>
</evidence>
<dbReference type="EC" id="3.2.1.23" evidence="6"/>
<evidence type="ECO:0000313" key="12">
    <source>
        <dbReference type="EMBL" id="RMX56530.1"/>
    </source>
</evidence>
<feature type="domain" description="Beta-galactosidase galactose-binding" evidence="11">
    <location>
        <begin position="1187"/>
        <end position="1246"/>
    </location>
</feature>
<name>A0A3M6US88_POCDA</name>
<dbReference type="PRINTS" id="PR00742">
    <property type="entry name" value="GLHYDRLASE35"/>
</dbReference>
<accession>A0A3M6US88</accession>
<dbReference type="InterPro" id="IPR017853">
    <property type="entry name" value="GH"/>
</dbReference>
<dbReference type="PANTHER" id="PTHR23421">
    <property type="entry name" value="BETA-GALACTOSIDASE RELATED"/>
    <property type="match status" value="1"/>
</dbReference>
<dbReference type="Gene3D" id="3.20.20.80">
    <property type="entry name" value="Glycosidases"/>
    <property type="match status" value="2"/>
</dbReference>
<dbReference type="Pfam" id="PF21317">
    <property type="entry name" value="BetaGal_ABD_1"/>
    <property type="match status" value="2"/>
</dbReference>
<dbReference type="FunFam" id="2.60.120.260:FF:000021">
    <property type="entry name" value="Beta-galactosidase"/>
    <property type="match status" value="1"/>
</dbReference>
<dbReference type="PROSITE" id="PS01182">
    <property type="entry name" value="GLYCOSYL_HYDROL_F35"/>
    <property type="match status" value="2"/>
</dbReference>
<evidence type="ECO:0000259" key="9">
    <source>
        <dbReference type="Pfam" id="PF01301"/>
    </source>
</evidence>
<comment type="similarity">
    <text evidence="1 7">Belongs to the glycosyl hydrolase 35 family.</text>
</comment>
<feature type="domain" description="Beta-galactosidase 1-like first all-beta" evidence="10">
    <location>
        <begin position="1042"/>
        <end position="1154"/>
    </location>
</feature>
<dbReference type="OrthoDB" id="1657402at2759"/>
<evidence type="ECO:0000259" key="11">
    <source>
        <dbReference type="Pfam" id="PF21467"/>
    </source>
</evidence>
<feature type="domain" description="Beta-galactosidase 1-like first all-beta" evidence="10">
    <location>
        <begin position="414"/>
        <end position="525"/>
    </location>
</feature>
<dbReference type="InterPro" id="IPR001944">
    <property type="entry name" value="Glycoside_Hdrlase_35"/>
</dbReference>
<dbReference type="Gene3D" id="2.60.120.260">
    <property type="entry name" value="Galactose-binding domain-like"/>
    <property type="match status" value="4"/>
</dbReference>
<keyword evidence="4" id="KW-0325">Glycoprotein</keyword>
<organism evidence="12 13">
    <name type="scientific">Pocillopora damicornis</name>
    <name type="common">Cauliflower coral</name>
    <name type="synonym">Millepora damicornis</name>
    <dbReference type="NCBI Taxonomy" id="46731"/>
    <lineage>
        <taxon>Eukaryota</taxon>
        <taxon>Metazoa</taxon>
        <taxon>Cnidaria</taxon>
        <taxon>Anthozoa</taxon>
        <taxon>Hexacorallia</taxon>
        <taxon>Scleractinia</taxon>
        <taxon>Astrocoeniina</taxon>
        <taxon>Pocilloporidae</taxon>
        <taxon>Pocillopora</taxon>
    </lineage>
</organism>
<dbReference type="SUPFAM" id="SSF51445">
    <property type="entry name" value="(Trans)glycosidases"/>
    <property type="match status" value="2"/>
</dbReference>
<dbReference type="FunFam" id="3.20.20.80:FF:000017">
    <property type="entry name" value="Beta-galactosidase"/>
    <property type="match status" value="2"/>
</dbReference>
<keyword evidence="5 6" id="KW-0326">Glycosidase</keyword>
<dbReference type="InterPro" id="IPR048912">
    <property type="entry name" value="BetaGal1-like_ABD1"/>
</dbReference>
<keyword evidence="2 8" id="KW-0732">Signal</keyword>
<keyword evidence="3 6" id="KW-0378">Hydrolase</keyword>
<feature type="signal peptide" evidence="8">
    <location>
        <begin position="1"/>
        <end position="19"/>
    </location>
</feature>
<dbReference type="InterPro" id="IPR048913">
    <property type="entry name" value="BetaGal_gal-bd"/>
</dbReference>
<evidence type="ECO:0000256" key="7">
    <source>
        <dbReference type="RuleBase" id="RU003679"/>
    </source>
</evidence>
<protein>
    <recommendedName>
        <fullName evidence="6">Beta-galactosidase</fullName>
        <ecNumber evidence="6">3.2.1.23</ecNumber>
    </recommendedName>
</protein>
<feature type="domain" description="Glycoside hydrolase 35 catalytic" evidence="9">
    <location>
        <begin position="49"/>
        <end position="366"/>
    </location>
</feature>
<sequence>MIFTSLSFAILTMASHTLARLSLLFAAFYCTLHCSEPRSFVIDFDNNCFLKDGEPFRYISGSLHYFRVPSFYWKDRLMKMKAGGLNAVQTYVAWNIHEPVHGQYNFDGDADIVSFIELANSLGLLVIVRAGPYICAEWEFGGFPPWLLKSNISMSLRSTENPQYISYVQSWMGVLLPKLKPLLYANGGPIISVQVENEYGSFVACDHNYMQFLQQLFREYLGSDVILFTVDGDSEADLQCGTLPTLYATVDFGDSTDPEKAFAVMRKFSPKGPLVNTEFYPGWLDRWSIPHQTRDATDVAKTLDKILSMNASVNFYMYEGGTNFGFMNGAKPKDFLPSITSYDYDAPLTEAGDTSTKFSILLQTIAKYEMIPVGPIPANTTKFAYGKVQMTLQSTLLEVLSKLAPSGPVYSSIPLSMEQIGQNYGFILYRTQIPESFYESGTAVLEISGQLHDRAIVYIGRVRQATLFRDQDELSASVKIGNFLQLDILVENMGRSNNGIADPKGIIGNVTLNGTVLIHWQMYAINLDNLFSDSYELCIKSDDNKKQRDMFNSDYEYAPSFYYGEFPVNSSSDTYLQLPGWNKGQAFVNGFNLGRYWPVVGPQNTLYVPASVLTANQNASVLIFELDLAPCEYPEDCYVEFVATPSINGEVHPLDQKLVGSESRSFVIDYENDCFLKDGEPFRYVSGSFHYFRVPSFYWRDRLMKMKAGGLNAVQTYVAWNIHEPVYGQYNFEGDADIVSFIELANSLGLLVIVRAGPYICAEWEFGGFPAWLLKNTSISLRSMESKEYIMAVENWMGVLLPRLKPLLYDNGGPIISVQVENEYGSFPACDHAYMELLAQLFRYYLGNNVILFTVDGDAESFLQCGTVSSLYATVDFGPKTNPESAFAVMRKFSPRGPLVNTEFYAGWLDNWGKPHQMRSATSIANTLDKILSMNASVNFYMYEGGTNFGFMNGAQYSGSVLHPNPTSYDYDAPLTEAGDTTTKFMILRETISKHEAIPVIPIPANTTKFAYGKVQMTQISTFLDLVPKLAAPYGPVNATFPLTMEQIEQNYGFVLYRTEIPKGFAQSTVTLSFTSVARDRAIIYVGRVRQATLYRNPNQTEITLHIGEFLQLDILVENVGRINYGPSICDPKGIVGNVTINGNILTNWQIYPINLANVVSNLTSLLRNEYNNNVLDPFAADDFAPSFFHGEIPPNPKGNASDTFLQLPGWSKGQAFVNGFNLGRYWPVVGPQETLFVPASVLSPNQQPSSLVLLELDGAPCEFPSSCFVEFVASPSINGTVHPID</sequence>
<dbReference type="InterPro" id="IPR019801">
    <property type="entry name" value="Glyco_hydro_35_CS"/>
</dbReference>
<evidence type="ECO:0000256" key="2">
    <source>
        <dbReference type="ARBA" id="ARBA00022729"/>
    </source>
</evidence>
<evidence type="ECO:0000256" key="3">
    <source>
        <dbReference type="ARBA" id="ARBA00022801"/>
    </source>
</evidence>
<evidence type="ECO:0000256" key="1">
    <source>
        <dbReference type="ARBA" id="ARBA00009809"/>
    </source>
</evidence>
<comment type="caution">
    <text evidence="12">The sequence shown here is derived from an EMBL/GenBank/DDBJ whole genome shotgun (WGS) entry which is preliminary data.</text>
</comment>
<dbReference type="GO" id="GO:0005975">
    <property type="term" value="P:carbohydrate metabolic process"/>
    <property type="evidence" value="ECO:0007669"/>
    <property type="project" value="InterPro"/>
</dbReference>
<keyword evidence="13" id="KW-1185">Reference proteome</keyword>
<feature type="chain" id="PRO_5018166006" description="Beta-galactosidase" evidence="8">
    <location>
        <begin position="20"/>
        <end position="1286"/>
    </location>
</feature>
<evidence type="ECO:0000256" key="5">
    <source>
        <dbReference type="ARBA" id="ARBA00023295"/>
    </source>
</evidence>
<evidence type="ECO:0000313" key="13">
    <source>
        <dbReference type="Proteomes" id="UP000275408"/>
    </source>
</evidence>
<reference evidence="12 13" key="1">
    <citation type="journal article" date="2018" name="Sci. Rep.">
        <title>Comparative analysis of the Pocillopora damicornis genome highlights role of immune system in coral evolution.</title>
        <authorList>
            <person name="Cunning R."/>
            <person name="Bay R.A."/>
            <person name="Gillette P."/>
            <person name="Baker A.C."/>
            <person name="Traylor-Knowles N."/>
        </authorList>
    </citation>
    <scope>NUCLEOTIDE SEQUENCE [LARGE SCALE GENOMIC DNA]</scope>
    <source>
        <strain evidence="12">RSMAS</strain>
        <tissue evidence="12">Whole animal</tissue>
    </source>
</reference>
<dbReference type="InterPro" id="IPR031330">
    <property type="entry name" value="Gly_Hdrlase_35_cat"/>
</dbReference>
<dbReference type="EMBL" id="RCHS01000828">
    <property type="protein sequence ID" value="RMX56530.1"/>
    <property type="molecule type" value="Genomic_DNA"/>
</dbReference>
<dbReference type="Proteomes" id="UP000275408">
    <property type="component" value="Unassembled WGS sequence"/>
</dbReference>
<feature type="domain" description="Beta-galactosidase galactose-binding" evidence="11">
    <location>
        <begin position="559"/>
        <end position="618"/>
    </location>
</feature>
<dbReference type="Pfam" id="PF21467">
    <property type="entry name" value="BetaGal_gal-bd"/>
    <property type="match status" value="2"/>
</dbReference>
<proteinExistence type="inferred from homology"/>
<gene>
    <name evidence="12" type="ORF">pdam_00007232</name>
</gene>
<dbReference type="STRING" id="46731.A0A3M6US88"/>
<feature type="domain" description="Glycoside hydrolase 35 catalytic" evidence="9">
    <location>
        <begin position="675"/>
        <end position="994"/>
    </location>
</feature>
<evidence type="ECO:0000256" key="4">
    <source>
        <dbReference type="ARBA" id="ARBA00023180"/>
    </source>
</evidence>
<comment type="catalytic activity">
    <reaction evidence="6">
        <text>Hydrolysis of terminal non-reducing beta-D-galactose residues in beta-D-galactosides.</text>
        <dbReference type="EC" id="3.2.1.23"/>
    </reaction>
</comment>
<dbReference type="GO" id="GO:0004565">
    <property type="term" value="F:beta-galactosidase activity"/>
    <property type="evidence" value="ECO:0007669"/>
    <property type="project" value="UniProtKB-EC"/>
</dbReference>
<dbReference type="SUPFAM" id="SSF49785">
    <property type="entry name" value="Galactose-binding domain-like"/>
    <property type="match status" value="2"/>
</dbReference>
<dbReference type="Pfam" id="PF01301">
    <property type="entry name" value="Glyco_hydro_35"/>
    <property type="match status" value="2"/>
</dbReference>
<dbReference type="InterPro" id="IPR008979">
    <property type="entry name" value="Galactose-bd-like_sf"/>
</dbReference>
<evidence type="ECO:0000259" key="10">
    <source>
        <dbReference type="Pfam" id="PF21317"/>
    </source>
</evidence>